<reference evidence="1 2" key="1">
    <citation type="submission" date="2010-04" db="EMBL/GenBank/DDBJ databases">
        <authorList>
            <person name="Qin X."/>
            <person name="Bachman B."/>
            <person name="Battles P."/>
            <person name="Bell A."/>
            <person name="Bess C."/>
            <person name="Bickham C."/>
            <person name="Chaboub L."/>
            <person name="Chen D."/>
            <person name="Coyle M."/>
            <person name="Deiros D.R."/>
            <person name="Dinh H."/>
            <person name="Forbes L."/>
            <person name="Fowler G."/>
            <person name="Francisco L."/>
            <person name="Fu Q."/>
            <person name="Gubbala S."/>
            <person name="Hale W."/>
            <person name="Han Y."/>
            <person name="Hemphill L."/>
            <person name="Highlander S.K."/>
            <person name="Hirani K."/>
            <person name="Hogues M."/>
            <person name="Jackson L."/>
            <person name="Jakkamsetti A."/>
            <person name="Javaid M."/>
            <person name="Jiang H."/>
            <person name="Korchina V."/>
            <person name="Kovar C."/>
            <person name="Lara F."/>
            <person name="Lee S."/>
            <person name="Mata R."/>
            <person name="Mathew T."/>
            <person name="Moen C."/>
            <person name="Morales K."/>
            <person name="Munidasa M."/>
            <person name="Nazareth L."/>
            <person name="Ngo R."/>
            <person name="Nguyen L."/>
            <person name="Okwuonu G."/>
            <person name="Ongeri F."/>
            <person name="Patil S."/>
            <person name="Petrosino J."/>
            <person name="Pham C."/>
            <person name="Pham P."/>
            <person name="Pu L.-L."/>
            <person name="Puazo M."/>
            <person name="Raj R."/>
            <person name="Reid J."/>
            <person name="Rouhana J."/>
            <person name="Saada N."/>
            <person name="Shang Y."/>
            <person name="Simmons D."/>
            <person name="Thornton R."/>
            <person name="Warren J."/>
            <person name="Weissenberger G."/>
            <person name="Zhang J."/>
            <person name="Zhang L."/>
            <person name="Zhou C."/>
            <person name="Zhu D."/>
            <person name="Muzny D."/>
            <person name="Worley K."/>
            <person name="Gibbs R."/>
        </authorList>
    </citation>
    <scope>NUCLEOTIDE SEQUENCE [LARGE SCALE GENOMIC DNA]</scope>
    <source>
        <strain evidence="1 2">ATCC 49957</strain>
    </source>
</reference>
<dbReference type="AlphaFoldDB" id="D5RG72"/>
<accession>D5RG72</accession>
<proteinExistence type="predicted"/>
<organism evidence="1 2">
    <name type="scientific">Pseudoroseomonas cervicalis ATCC 49957</name>
    <dbReference type="NCBI Taxonomy" id="525371"/>
    <lineage>
        <taxon>Bacteria</taxon>
        <taxon>Pseudomonadati</taxon>
        <taxon>Pseudomonadota</taxon>
        <taxon>Alphaproteobacteria</taxon>
        <taxon>Acetobacterales</taxon>
        <taxon>Roseomonadaceae</taxon>
        <taxon>Roseomonas</taxon>
    </lineage>
</organism>
<gene>
    <name evidence="1" type="ORF">HMPREF0731_0081</name>
</gene>
<evidence type="ECO:0000313" key="2">
    <source>
        <dbReference type="Proteomes" id="UP000005324"/>
    </source>
</evidence>
<dbReference type="EMBL" id="ADVL01000020">
    <property type="protein sequence ID" value="EFH13698.1"/>
    <property type="molecule type" value="Genomic_DNA"/>
</dbReference>
<keyword evidence="2" id="KW-1185">Reference proteome</keyword>
<comment type="caution">
    <text evidence="1">The sequence shown here is derived from an EMBL/GenBank/DDBJ whole genome shotgun (WGS) entry which is preliminary data.</text>
</comment>
<dbReference type="HOGENOM" id="CLU_1676078_0_0_5"/>
<protein>
    <submittedName>
        <fullName evidence="1">Tat pathway signal sequence domain protein</fullName>
    </submittedName>
</protein>
<name>D5RG72_9PROT</name>
<dbReference type="Proteomes" id="UP000005324">
    <property type="component" value="Unassembled WGS sequence"/>
</dbReference>
<evidence type="ECO:0000313" key="1">
    <source>
        <dbReference type="EMBL" id="EFH13698.1"/>
    </source>
</evidence>
<sequence>MMWETGMSDTARGTRSRGAARRGAMPRCLGLAGLLALAGWTQQAMAQEMQWERREGEGRLYLAYEVPNTSDQSLLLICDTARRGFSLSYVDERDRVRAGSTARLELASEGGRVLLRLPVENQELGDVAVLSGAVPLDAALLRVLRGQTLRVTLEGETESIPLSGAQPGVAALAAQCGPR</sequence>